<proteinExistence type="predicted"/>
<comment type="caution">
    <text evidence="1">The sequence shown here is derived from an EMBL/GenBank/DDBJ whole genome shotgun (WGS) entry which is preliminary data.</text>
</comment>
<evidence type="ECO:0000313" key="1">
    <source>
        <dbReference type="EMBL" id="KKK54164.1"/>
    </source>
</evidence>
<feature type="non-terminal residue" evidence="1">
    <location>
        <position position="1"/>
    </location>
</feature>
<organism evidence="1">
    <name type="scientific">marine sediment metagenome</name>
    <dbReference type="NCBI Taxonomy" id="412755"/>
    <lineage>
        <taxon>unclassified sequences</taxon>
        <taxon>metagenomes</taxon>
        <taxon>ecological metagenomes</taxon>
    </lineage>
</organism>
<gene>
    <name evidence="1" type="ORF">LCGC14_3087490</name>
</gene>
<protein>
    <submittedName>
        <fullName evidence="1">Uncharacterized protein</fullName>
    </submittedName>
</protein>
<sequence length="347" mass="39405">QWVDYTGIITTNGGTQTLWELDSIYPDDSNLHYLQYPNSNQQLFLQIGDSEHIEISPMTFQDLNVVDFLPNGKIKLALMSYIVPGNFDSDPGNNLYYDREDIFTPITISQSVDIKESVLLVETTNNLYSESVFTATLPLDSNYKADLSLLEPAVGEVVLVKGISELTPTLSEEYPIFDFEVKNIQTLPYLEFSSEMKSEFSNIYIEYLPQLSLVSGPPWYLPTEYTKDSIKYESPFFISEVIDDLNYYGTYIYPTFPAGFTIETDGQLYVDFTNPPPDNNPRGAIHFAKIDDIYSNKFSIKDELIFKNDLLELPTDISGGKILLTMKSGFNDIMDGTELTQITTNDY</sequence>
<feature type="non-terminal residue" evidence="1">
    <location>
        <position position="347"/>
    </location>
</feature>
<dbReference type="EMBL" id="LAZR01066136">
    <property type="protein sequence ID" value="KKK54164.1"/>
    <property type="molecule type" value="Genomic_DNA"/>
</dbReference>
<dbReference type="AlphaFoldDB" id="A0A0F8YJ06"/>
<accession>A0A0F8YJ06</accession>
<reference evidence="1" key="1">
    <citation type="journal article" date="2015" name="Nature">
        <title>Complex archaea that bridge the gap between prokaryotes and eukaryotes.</title>
        <authorList>
            <person name="Spang A."/>
            <person name="Saw J.H."/>
            <person name="Jorgensen S.L."/>
            <person name="Zaremba-Niedzwiedzka K."/>
            <person name="Martijn J."/>
            <person name="Lind A.E."/>
            <person name="van Eijk R."/>
            <person name="Schleper C."/>
            <person name="Guy L."/>
            <person name="Ettema T.J."/>
        </authorList>
    </citation>
    <scope>NUCLEOTIDE SEQUENCE</scope>
</reference>
<name>A0A0F8YJ06_9ZZZZ</name>